<sequence>MKKIILSGGGTGGHIYPAVTIAKALQEKEPVEILFVGTPNGMESMIIPREGYSFVSMPMSGLKRKFTFQNISILFKTFGSLWKARTILKNFKPDVVIGTGGYVCGPILLMAALAHIPTIIQEQNVIPGFTNKILSYFVDRIALGYKEAQNYFPIKNKCVYTGNPIRSDIIKISKKEARIKLGIPENFFMILVAGGSRGAHNINKAMIGVHKYFANKTDIYIYHITGTKEFTYVQDTLQKNMPDKKEINNSQIVDYQQDMPTAIAAADVIIYRAGAIGLAEIAAKNLPAILIPYPYAAEDHQTFNAQVFVDAGAATMVLDKELTAESLISNIEELYNDMGKRKRMSDSANKLKMVDAGAHIASMALKMADEKRR</sequence>
<dbReference type="GO" id="GO:0071555">
    <property type="term" value="P:cell wall organization"/>
    <property type="evidence" value="ECO:0007669"/>
    <property type="project" value="UniProtKB-KW"/>
</dbReference>
<dbReference type="Proteomes" id="UP000094757">
    <property type="component" value="Chromosome"/>
</dbReference>
<evidence type="ECO:0000313" key="14">
    <source>
        <dbReference type="EMBL" id="RID94051.1"/>
    </source>
</evidence>
<feature type="domain" description="Glycosyltransferase family 28 N-terminal" evidence="11">
    <location>
        <begin position="4"/>
        <end position="142"/>
    </location>
</feature>
<dbReference type="GO" id="GO:0009252">
    <property type="term" value="P:peptidoglycan biosynthetic process"/>
    <property type="evidence" value="ECO:0007669"/>
    <property type="project" value="UniProtKB-UniRule"/>
</dbReference>
<dbReference type="RefSeq" id="WP_069176952.1">
    <property type="nucleotide sequence ID" value="NZ_CP017037.1"/>
</dbReference>
<evidence type="ECO:0000256" key="4">
    <source>
        <dbReference type="ARBA" id="ARBA00022679"/>
    </source>
</evidence>
<dbReference type="KEGG" id="dpn:BCB69_02740"/>
<evidence type="ECO:0000313" key="13">
    <source>
        <dbReference type="EMBL" id="AOH38984.1"/>
    </source>
</evidence>
<dbReference type="GO" id="GO:0050511">
    <property type="term" value="F:undecaprenyldiphospho-muramoylpentapeptide beta-N-acetylglucosaminyltransferase activity"/>
    <property type="evidence" value="ECO:0007669"/>
    <property type="project" value="UniProtKB-UniRule"/>
</dbReference>
<comment type="function">
    <text evidence="10">Cell wall formation. Catalyzes the transfer of a GlcNAc subunit on undecaprenyl-pyrophosphoryl-MurNAc-pentapeptide (lipid intermediate I) to form undecaprenyl-pyrophosphoryl-MurNAc-(pentapeptide)GlcNAc (lipid intermediate II).</text>
</comment>
<comment type="caution">
    <text evidence="10">Lacks conserved residue(s) required for the propagation of feature annotation.</text>
</comment>
<feature type="binding site" evidence="10">
    <location>
        <position position="301"/>
    </location>
    <ligand>
        <name>UDP-N-acetyl-alpha-D-glucosamine</name>
        <dbReference type="ChEBI" id="CHEBI:57705"/>
    </ligand>
</feature>
<keyword evidence="1 10" id="KW-1003">Cell membrane</keyword>
<reference evidence="14 16" key="3">
    <citation type="submission" date="2018-08" db="EMBL/GenBank/DDBJ databases">
        <title>Draft genome sequence of Dialister pneumosintes KCOM 1685.</title>
        <authorList>
            <person name="Kook J.-K."/>
            <person name="Park S.-N."/>
            <person name="Lim Y.K."/>
        </authorList>
    </citation>
    <scope>NUCLEOTIDE SEQUENCE [LARGE SCALE GENOMIC DNA]</scope>
    <source>
        <strain evidence="14 16">KCOM 1685</strain>
    </source>
</reference>
<dbReference type="GO" id="GO:0005886">
    <property type="term" value="C:plasma membrane"/>
    <property type="evidence" value="ECO:0007669"/>
    <property type="project" value="UniProtKB-SubCell"/>
</dbReference>
<evidence type="ECO:0000256" key="8">
    <source>
        <dbReference type="ARBA" id="ARBA00023306"/>
    </source>
</evidence>
<comment type="catalytic activity">
    <reaction evidence="10">
        <text>di-trans,octa-cis-undecaprenyl diphospho-N-acetyl-alpha-D-muramoyl-L-alanyl-D-glutamyl-meso-2,6-diaminopimeloyl-D-alanyl-D-alanine + UDP-N-acetyl-alpha-D-glucosamine = di-trans,octa-cis-undecaprenyl diphospho-[N-acetyl-alpha-D-glucosaminyl-(1-&gt;4)]-N-acetyl-alpha-D-muramoyl-L-alanyl-D-glutamyl-meso-2,6-diaminopimeloyl-D-alanyl-D-alanine + UDP + H(+)</text>
        <dbReference type="Rhea" id="RHEA:31227"/>
        <dbReference type="ChEBI" id="CHEBI:15378"/>
        <dbReference type="ChEBI" id="CHEBI:57705"/>
        <dbReference type="ChEBI" id="CHEBI:58223"/>
        <dbReference type="ChEBI" id="CHEBI:61387"/>
        <dbReference type="ChEBI" id="CHEBI:61388"/>
        <dbReference type="EC" id="2.4.1.227"/>
    </reaction>
</comment>
<reference evidence="13" key="2">
    <citation type="submission" date="2016-08" db="EMBL/GenBank/DDBJ databases">
        <authorList>
            <person name="Seilhamer J.J."/>
        </authorList>
    </citation>
    <scope>NUCLEOTIDE SEQUENCE [LARGE SCALE GENOMIC DNA]</scope>
    <source>
        <strain evidence="13">F0677</strain>
    </source>
</reference>
<comment type="similarity">
    <text evidence="10">Belongs to the glycosyltransferase 28 family. MurG subfamily.</text>
</comment>
<evidence type="ECO:0000256" key="6">
    <source>
        <dbReference type="ARBA" id="ARBA00022984"/>
    </source>
</evidence>
<dbReference type="InterPro" id="IPR007235">
    <property type="entry name" value="Glyco_trans_28_C"/>
</dbReference>
<dbReference type="STRING" id="39950.BCB69_02740"/>
<evidence type="ECO:0000256" key="1">
    <source>
        <dbReference type="ARBA" id="ARBA00022475"/>
    </source>
</evidence>
<dbReference type="EC" id="2.4.1.227" evidence="10"/>
<dbReference type="AlphaFoldDB" id="A0A1B3WDC9"/>
<evidence type="ECO:0000256" key="9">
    <source>
        <dbReference type="ARBA" id="ARBA00023316"/>
    </source>
</evidence>
<protein>
    <recommendedName>
        <fullName evidence="10">UDP-N-acetylglucosamine--N-acetylmuramyl-(pentapeptide) pyrophosphoryl-undecaprenol N-acetylglucosamine transferase</fullName>
        <ecNumber evidence="10">2.4.1.227</ecNumber>
    </recommendedName>
    <alternativeName>
        <fullName evidence="10">Undecaprenyl-PP-MurNAc-pentapeptide-UDPGlcNAc GlcNAc transferase</fullName>
    </alternativeName>
</protein>
<dbReference type="HAMAP" id="MF_00033">
    <property type="entry name" value="MurG"/>
    <property type="match status" value="1"/>
</dbReference>
<comment type="pathway">
    <text evidence="10">Cell wall biogenesis; peptidoglycan biosynthesis.</text>
</comment>
<feature type="binding site" evidence="10">
    <location>
        <position position="124"/>
    </location>
    <ligand>
        <name>UDP-N-acetyl-alpha-D-glucosamine</name>
        <dbReference type="ChEBI" id="CHEBI:57705"/>
    </ligand>
</feature>
<dbReference type="GO" id="GO:0008360">
    <property type="term" value="P:regulation of cell shape"/>
    <property type="evidence" value="ECO:0007669"/>
    <property type="project" value="UniProtKB-KW"/>
</dbReference>
<organism evidence="13 15">
    <name type="scientific">Dialister pneumosintes</name>
    <dbReference type="NCBI Taxonomy" id="39950"/>
    <lineage>
        <taxon>Bacteria</taxon>
        <taxon>Bacillati</taxon>
        <taxon>Bacillota</taxon>
        <taxon>Negativicutes</taxon>
        <taxon>Veillonellales</taxon>
        <taxon>Veillonellaceae</taxon>
        <taxon>Dialister</taxon>
    </lineage>
</organism>
<evidence type="ECO:0000259" key="12">
    <source>
        <dbReference type="Pfam" id="PF04101"/>
    </source>
</evidence>
<dbReference type="Gene3D" id="3.40.50.2000">
    <property type="entry name" value="Glycogen Phosphorylase B"/>
    <property type="match status" value="2"/>
</dbReference>
<dbReference type="SUPFAM" id="SSF53756">
    <property type="entry name" value="UDP-Glycosyltransferase/glycogen phosphorylase"/>
    <property type="match status" value="1"/>
</dbReference>
<dbReference type="CDD" id="cd03785">
    <property type="entry name" value="GT28_MurG"/>
    <property type="match status" value="1"/>
</dbReference>
<keyword evidence="6 10" id="KW-0573">Peptidoglycan synthesis</keyword>
<dbReference type="UniPathway" id="UPA00219"/>
<evidence type="ECO:0000313" key="16">
    <source>
        <dbReference type="Proteomes" id="UP000266262"/>
    </source>
</evidence>
<reference evidence="15" key="1">
    <citation type="submission" date="2016-08" db="EMBL/GenBank/DDBJ databases">
        <authorList>
            <person name="Holder M.E."/>
            <person name="Ajami N.J."/>
            <person name="Petrosino J.F."/>
        </authorList>
    </citation>
    <scope>NUCLEOTIDE SEQUENCE [LARGE SCALE GENOMIC DNA]</scope>
    <source>
        <strain evidence="15">F0677</strain>
    </source>
</reference>
<dbReference type="PANTHER" id="PTHR21015">
    <property type="entry name" value="UDP-N-ACETYLGLUCOSAMINE--N-ACETYLMURAMYL-(PENTAPEPTIDE) PYROPHOSPHORYL-UNDECAPRENOL N-ACETYLGLUCOSAMINE TRANSFERASE 1"/>
    <property type="match status" value="1"/>
</dbReference>
<dbReference type="Proteomes" id="UP000266262">
    <property type="component" value="Unassembled WGS sequence"/>
</dbReference>
<dbReference type="NCBIfam" id="TIGR01133">
    <property type="entry name" value="murG"/>
    <property type="match status" value="1"/>
</dbReference>
<keyword evidence="16" id="KW-1185">Reference proteome</keyword>
<evidence type="ECO:0000256" key="2">
    <source>
        <dbReference type="ARBA" id="ARBA00022618"/>
    </source>
</evidence>
<feature type="binding site" evidence="10">
    <location>
        <position position="166"/>
    </location>
    <ligand>
        <name>UDP-N-acetyl-alpha-D-glucosamine</name>
        <dbReference type="ChEBI" id="CHEBI:57705"/>
    </ligand>
</feature>
<evidence type="ECO:0000313" key="15">
    <source>
        <dbReference type="Proteomes" id="UP000094757"/>
    </source>
</evidence>
<keyword evidence="4 10" id="KW-0808">Transferase</keyword>
<evidence type="ECO:0000256" key="10">
    <source>
        <dbReference type="HAMAP-Rule" id="MF_00033"/>
    </source>
</evidence>
<feature type="binding site" evidence="10">
    <location>
        <begin position="11"/>
        <end position="13"/>
    </location>
    <ligand>
        <name>UDP-N-acetyl-alpha-D-glucosamine</name>
        <dbReference type="ChEBI" id="CHEBI:57705"/>
    </ligand>
</feature>
<gene>
    <name evidence="10 14" type="primary">murG</name>
    <name evidence="13" type="ORF">BCB69_02740</name>
    <name evidence="14" type="ORF">DX915_00455</name>
</gene>
<comment type="subcellular location">
    <subcellularLocation>
        <location evidence="10">Cell membrane</location>
        <topology evidence="10">Peripheral membrane protein</topology>
        <orientation evidence="10">Cytoplasmic side</orientation>
    </subcellularLocation>
</comment>
<keyword evidence="5 10" id="KW-0133">Cell shape</keyword>
<name>A0A1B3WDC9_9FIRM</name>
<dbReference type="InterPro" id="IPR004276">
    <property type="entry name" value="GlycoTrans_28_N"/>
</dbReference>
<keyword evidence="7 10" id="KW-0472">Membrane</keyword>
<keyword evidence="2 10" id="KW-0132">Cell division</keyword>
<keyword evidence="9 10" id="KW-0961">Cell wall biogenesis/degradation</keyword>
<accession>A0A1B3WDC9</accession>
<dbReference type="EMBL" id="QWKU01000001">
    <property type="protein sequence ID" value="RID94051.1"/>
    <property type="molecule type" value="Genomic_DNA"/>
</dbReference>
<dbReference type="InterPro" id="IPR006009">
    <property type="entry name" value="GlcNAc_MurG"/>
</dbReference>
<dbReference type="Pfam" id="PF04101">
    <property type="entry name" value="Glyco_tran_28_C"/>
    <property type="match status" value="1"/>
</dbReference>
<proteinExistence type="inferred from homology"/>
<evidence type="ECO:0000256" key="3">
    <source>
        <dbReference type="ARBA" id="ARBA00022676"/>
    </source>
</evidence>
<evidence type="ECO:0000256" key="5">
    <source>
        <dbReference type="ARBA" id="ARBA00022960"/>
    </source>
</evidence>
<dbReference type="OrthoDB" id="9808936at2"/>
<dbReference type="PANTHER" id="PTHR21015:SF22">
    <property type="entry name" value="GLYCOSYLTRANSFERASE"/>
    <property type="match status" value="1"/>
</dbReference>
<dbReference type="GO" id="GO:0051301">
    <property type="term" value="P:cell division"/>
    <property type="evidence" value="ECO:0007669"/>
    <property type="project" value="UniProtKB-KW"/>
</dbReference>
<keyword evidence="8 10" id="KW-0131">Cell cycle</keyword>
<evidence type="ECO:0000256" key="7">
    <source>
        <dbReference type="ARBA" id="ARBA00023136"/>
    </source>
</evidence>
<feature type="binding site" evidence="10">
    <location>
        <position position="196"/>
    </location>
    <ligand>
        <name>UDP-N-acetyl-alpha-D-glucosamine</name>
        <dbReference type="ChEBI" id="CHEBI:57705"/>
    </ligand>
</feature>
<evidence type="ECO:0000259" key="11">
    <source>
        <dbReference type="Pfam" id="PF03033"/>
    </source>
</evidence>
<dbReference type="EMBL" id="CP017037">
    <property type="protein sequence ID" value="AOH38984.1"/>
    <property type="molecule type" value="Genomic_DNA"/>
</dbReference>
<dbReference type="Pfam" id="PF03033">
    <property type="entry name" value="Glyco_transf_28"/>
    <property type="match status" value="1"/>
</dbReference>
<dbReference type="GO" id="GO:0005975">
    <property type="term" value="P:carbohydrate metabolic process"/>
    <property type="evidence" value="ECO:0007669"/>
    <property type="project" value="InterPro"/>
</dbReference>
<feature type="domain" description="Glycosyl transferase family 28 C-terminal" evidence="12">
    <location>
        <begin position="189"/>
        <end position="356"/>
    </location>
</feature>
<keyword evidence="3 10" id="KW-0328">Glycosyltransferase</keyword>